<sequence>MEISSQTQLRKHGQPSFCYLCGEALAGLKPVDRDHCPPKGLFAPNDRTNFPVILPTHKTCNNQWHGVDDLLGILTDALHSRKKSQDESVTKRLEAYWLPFNGNQAAAVTNVPLAAIGLRVVRGMHALLYKSYLPLKTPNSIHVPIPAADRTTGEPERPLDQAYAFSGAIRKALLTGSADCITAYNGHFRYACVWEHFDNGVPFCIFAFDIYAFHYLSPAVTNFPKCFVGMYRPAQIPTTASWASKVEFKLTRGELLDPWQRT</sequence>
<keyword evidence="2" id="KW-1185">Reference proteome</keyword>
<reference evidence="1" key="1">
    <citation type="submission" date="2022-01" db="EMBL/GenBank/DDBJ databases">
        <title>Lysobacter chinensis sp. nov., a bacterium isolated from cow dung compost.</title>
        <authorList>
            <person name="Liu Y."/>
        </authorList>
    </citation>
    <scope>NUCLEOTIDE SEQUENCE</scope>
    <source>
        <strain evidence="1">TLK-CK17</strain>
    </source>
</reference>
<organism evidence="1 2">
    <name type="scientific">Marilutibacter chinensis</name>
    <dbReference type="NCBI Taxonomy" id="2912247"/>
    <lineage>
        <taxon>Bacteria</taxon>
        <taxon>Pseudomonadati</taxon>
        <taxon>Pseudomonadota</taxon>
        <taxon>Gammaproteobacteria</taxon>
        <taxon>Lysobacterales</taxon>
        <taxon>Lysobacteraceae</taxon>
        <taxon>Marilutibacter</taxon>
    </lineage>
</organism>
<dbReference type="Proteomes" id="UP001430796">
    <property type="component" value="Unassembled WGS sequence"/>
</dbReference>
<comment type="caution">
    <text evidence="1">The sequence shown here is derived from an EMBL/GenBank/DDBJ whole genome shotgun (WGS) entry which is preliminary data.</text>
</comment>
<accession>A0ABS9I082</accession>
<reference evidence="1" key="2">
    <citation type="submission" date="2022-01" db="EMBL/GenBank/DDBJ databases">
        <authorList>
            <person name="Zhou L.Y."/>
        </authorList>
    </citation>
    <scope>NUCLEOTIDE SEQUENCE</scope>
    <source>
        <strain evidence="1">TLK-CK17</strain>
    </source>
</reference>
<evidence type="ECO:0000313" key="2">
    <source>
        <dbReference type="Proteomes" id="UP001430796"/>
    </source>
</evidence>
<protein>
    <recommendedName>
        <fullName evidence="3">HNH endonuclease</fullName>
    </recommendedName>
</protein>
<evidence type="ECO:0000313" key="1">
    <source>
        <dbReference type="EMBL" id="MCF7223789.1"/>
    </source>
</evidence>
<evidence type="ECO:0008006" key="3">
    <source>
        <dbReference type="Google" id="ProtNLM"/>
    </source>
</evidence>
<dbReference type="EMBL" id="JAKJPO010000023">
    <property type="protein sequence ID" value="MCF7223789.1"/>
    <property type="molecule type" value="Genomic_DNA"/>
</dbReference>
<name>A0ABS9I082_9GAMM</name>
<dbReference type="RefSeq" id="WP_237056929.1">
    <property type="nucleotide sequence ID" value="NZ_JAKJPO010000023.1"/>
</dbReference>
<gene>
    <name evidence="1" type="ORF">L3V18_18735</name>
</gene>
<proteinExistence type="predicted"/>